<sequence>MFTVYEGPPSMNGTPCVHHLLSKIIKDICVRYKSMKSFFIKRLLG</sequence>
<keyword evidence="4" id="KW-0648">Protein biosynthesis</keyword>
<dbReference type="Pfam" id="PF00133">
    <property type="entry name" value="tRNA-synt_1"/>
    <property type="match status" value="1"/>
</dbReference>
<keyword evidence="5" id="KW-0030">Aminoacyl-tRNA synthetase</keyword>
<keyword evidence="1 7" id="KW-0436">Ligase</keyword>
<dbReference type="GO" id="GO:0004812">
    <property type="term" value="F:aminoacyl-tRNA ligase activity"/>
    <property type="evidence" value="ECO:0007669"/>
    <property type="project" value="UniProtKB-KW"/>
</dbReference>
<protein>
    <submittedName>
        <fullName evidence="7">Class I tRNA ligase family protein</fullName>
    </submittedName>
</protein>
<dbReference type="AlphaFoldDB" id="A0AAU7ZXQ8"/>
<gene>
    <name evidence="7" type="ORF">ABUS76_00870</name>
</gene>
<feature type="domain" description="Aminoacyl-tRNA synthetase class Ia" evidence="6">
    <location>
        <begin position="2"/>
        <end position="45"/>
    </location>
</feature>
<dbReference type="GO" id="GO:0006418">
    <property type="term" value="P:tRNA aminoacylation for protein translation"/>
    <property type="evidence" value="ECO:0007669"/>
    <property type="project" value="InterPro"/>
</dbReference>
<evidence type="ECO:0000256" key="2">
    <source>
        <dbReference type="ARBA" id="ARBA00022741"/>
    </source>
</evidence>
<reference evidence="7" key="1">
    <citation type="submission" date="2024-06" db="EMBL/GenBank/DDBJ databases">
        <title>Diversity, functionality, and evolutionary history of bacterial symbionts in false click beetles (Coleoptera, Throscidae).</title>
        <authorList>
            <person name="Wierz J.C."/>
            <person name="Malm H."/>
            <person name="Kaltenpoth M."/>
            <person name="Engl T."/>
        </authorList>
    </citation>
    <scope>NUCLEOTIDE SEQUENCE</scope>
    <source>
        <strain evidence="7">Ttur</strain>
    </source>
</reference>
<dbReference type="Gene3D" id="3.40.50.620">
    <property type="entry name" value="HUPs"/>
    <property type="match status" value="1"/>
</dbReference>
<evidence type="ECO:0000256" key="4">
    <source>
        <dbReference type="ARBA" id="ARBA00022917"/>
    </source>
</evidence>
<evidence type="ECO:0000259" key="6">
    <source>
        <dbReference type="Pfam" id="PF00133"/>
    </source>
</evidence>
<proteinExistence type="predicted"/>
<evidence type="ECO:0000256" key="3">
    <source>
        <dbReference type="ARBA" id="ARBA00022840"/>
    </source>
</evidence>
<evidence type="ECO:0000256" key="5">
    <source>
        <dbReference type="ARBA" id="ARBA00023146"/>
    </source>
</evidence>
<keyword evidence="3" id="KW-0067">ATP-binding</keyword>
<dbReference type="SUPFAM" id="SSF52374">
    <property type="entry name" value="Nucleotidylyl transferase"/>
    <property type="match status" value="1"/>
</dbReference>
<dbReference type="GO" id="GO:0005524">
    <property type="term" value="F:ATP binding"/>
    <property type="evidence" value="ECO:0007669"/>
    <property type="project" value="UniProtKB-KW"/>
</dbReference>
<organism evidence="7">
    <name type="scientific">Candidatus Shikimatogenerans sp. Ttur</name>
    <dbReference type="NCBI Taxonomy" id="3158569"/>
    <lineage>
        <taxon>Bacteria</taxon>
        <taxon>Pseudomonadati</taxon>
        <taxon>Bacteroidota</taxon>
        <taxon>Flavobacteriia</taxon>
        <taxon>Flavobacteriales</taxon>
        <taxon>Candidatus Shikimatogenerans</taxon>
    </lineage>
</organism>
<dbReference type="EMBL" id="CP158689">
    <property type="protein sequence ID" value="XCC45391.1"/>
    <property type="molecule type" value="Genomic_DNA"/>
</dbReference>
<evidence type="ECO:0000313" key="7">
    <source>
        <dbReference type="EMBL" id="XCC45391.1"/>
    </source>
</evidence>
<dbReference type="InterPro" id="IPR002300">
    <property type="entry name" value="aa-tRNA-synth_Ia"/>
</dbReference>
<keyword evidence="2" id="KW-0547">Nucleotide-binding</keyword>
<dbReference type="InterPro" id="IPR014729">
    <property type="entry name" value="Rossmann-like_a/b/a_fold"/>
</dbReference>
<name>A0AAU7ZXQ8_9FLAO</name>
<accession>A0AAU7ZXQ8</accession>
<evidence type="ECO:0000256" key="1">
    <source>
        <dbReference type="ARBA" id="ARBA00022598"/>
    </source>
</evidence>